<organism evidence="4 5">
    <name type="scientific">Pigmentiphaga litoralis</name>
    <dbReference type="NCBI Taxonomy" id="516702"/>
    <lineage>
        <taxon>Bacteria</taxon>
        <taxon>Pseudomonadati</taxon>
        <taxon>Pseudomonadota</taxon>
        <taxon>Betaproteobacteria</taxon>
        <taxon>Burkholderiales</taxon>
        <taxon>Alcaligenaceae</taxon>
        <taxon>Pigmentiphaga</taxon>
    </lineage>
</organism>
<dbReference type="PANTHER" id="PTHR43353:SF5">
    <property type="entry name" value="SUCCINATE-SEMIALDEHYDE DEHYDROGENASE, MITOCHONDRIAL"/>
    <property type="match status" value="1"/>
</dbReference>
<protein>
    <submittedName>
        <fullName evidence="4">Succinate-semialdehyde dehydrogenase/glutarate-semialdehyde dehydrogenase</fullName>
        <ecNumber evidence="4">1.2.1.16</ecNumber>
        <ecNumber evidence="4">1.2.1.20</ecNumber>
        <ecNumber evidence="4">1.2.1.79</ecNumber>
    </submittedName>
</protein>
<accession>A0A7Y9IYA4</accession>
<dbReference type="EC" id="1.2.1.79" evidence="4"/>
<dbReference type="InterPro" id="IPR050740">
    <property type="entry name" value="Aldehyde_DH_Superfamily"/>
</dbReference>
<dbReference type="PANTHER" id="PTHR43353">
    <property type="entry name" value="SUCCINATE-SEMIALDEHYDE DEHYDROGENASE, MITOCHONDRIAL"/>
    <property type="match status" value="1"/>
</dbReference>
<dbReference type="GO" id="GO:0004777">
    <property type="term" value="F:succinate-semialdehyde dehydrogenase (NAD+) activity"/>
    <property type="evidence" value="ECO:0007669"/>
    <property type="project" value="TreeGrafter"/>
</dbReference>
<evidence type="ECO:0000313" key="5">
    <source>
        <dbReference type="Proteomes" id="UP000542125"/>
    </source>
</evidence>
<evidence type="ECO:0000256" key="2">
    <source>
        <dbReference type="ARBA" id="ARBA00023002"/>
    </source>
</evidence>
<proteinExistence type="inferred from homology"/>
<name>A0A7Y9IYA4_9BURK</name>
<dbReference type="InterPro" id="IPR016162">
    <property type="entry name" value="Ald_DH_N"/>
</dbReference>
<dbReference type="CDD" id="cd07103">
    <property type="entry name" value="ALDH_F5_SSADH_GabD"/>
    <property type="match status" value="1"/>
</dbReference>
<dbReference type="GO" id="GO:0102810">
    <property type="term" value="F:glutarate-semialdehyde dehydrogenase (NADP+) activity"/>
    <property type="evidence" value="ECO:0007669"/>
    <property type="project" value="UniProtKB-EC"/>
</dbReference>
<dbReference type="RefSeq" id="WP_179589238.1">
    <property type="nucleotide sequence ID" value="NZ_JACBYR010000002.1"/>
</dbReference>
<dbReference type="Proteomes" id="UP000542125">
    <property type="component" value="Unassembled WGS sequence"/>
</dbReference>
<comment type="similarity">
    <text evidence="1">Belongs to the aldehyde dehydrogenase family.</text>
</comment>
<sequence length="477" mass="50786">MTHSYPDLALHIGGEWLTGDNRQVFQVIDPATEAPLAALPLASPADLDGALDAARDAFHIWSRTPAPDRAAILHKAAALMRERADFMAYVMTREEGKPLMESRREVLFSADTLDWYAEEGRRAYGRVIPSRMAGHRQIVVREPVGPVAAFTPWNFPVLTPVRKIGGALAAGCSCVLKPAEETPGSALEILRCLVDAGLPPGVLNIVFGVPAEVSEQLIRSPIIRKVSFTGSTAVGRQIAALAAMGPKPTSMELGGHAPVLVFEDADIKSVAAQSMRKFGNSGQSCISPTRFHIHRSLHSAFISTLAASVERLKLGNGLDADTGMGPMANPRRVATMEALINDAVAQGARLVTGGRRGPSPGFYWQPTILADVPLSARIMNEEPFGPVIIANAFDDQADAIAEANRLPVGLAAYAFTADNGRAIALGEQLESGMVGINTYNISVEETPFGGVKDSGYGSEGGSESLESYLTTKFVSQM</sequence>
<gene>
    <name evidence="4" type="ORF">FHW18_004573</name>
</gene>
<dbReference type="SUPFAM" id="SSF53720">
    <property type="entry name" value="ALDH-like"/>
    <property type="match status" value="1"/>
</dbReference>
<dbReference type="AlphaFoldDB" id="A0A7Y9IYA4"/>
<dbReference type="EMBL" id="JACBYR010000002">
    <property type="protein sequence ID" value="NYE85266.1"/>
    <property type="molecule type" value="Genomic_DNA"/>
</dbReference>
<dbReference type="EC" id="1.2.1.20" evidence="4"/>
<dbReference type="GO" id="GO:0036243">
    <property type="term" value="F:succinate-semialdehyde dehydrogenase (NADP+) activity"/>
    <property type="evidence" value="ECO:0007669"/>
    <property type="project" value="UniProtKB-EC"/>
</dbReference>
<dbReference type="InterPro" id="IPR016161">
    <property type="entry name" value="Ald_DH/histidinol_DH"/>
</dbReference>
<dbReference type="FunFam" id="3.40.605.10:FF:000007">
    <property type="entry name" value="NAD/NADP-dependent betaine aldehyde dehydrogenase"/>
    <property type="match status" value="1"/>
</dbReference>
<dbReference type="Gene3D" id="3.40.605.10">
    <property type="entry name" value="Aldehyde Dehydrogenase, Chain A, domain 1"/>
    <property type="match status" value="1"/>
</dbReference>
<feature type="domain" description="Aldehyde dehydrogenase" evidence="3">
    <location>
        <begin position="16"/>
        <end position="474"/>
    </location>
</feature>
<dbReference type="InterPro" id="IPR016163">
    <property type="entry name" value="Ald_DH_C"/>
</dbReference>
<keyword evidence="5" id="KW-1185">Reference proteome</keyword>
<dbReference type="Pfam" id="PF00171">
    <property type="entry name" value="Aldedh"/>
    <property type="match status" value="1"/>
</dbReference>
<keyword evidence="2 4" id="KW-0560">Oxidoreductase</keyword>
<dbReference type="InterPro" id="IPR015590">
    <property type="entry name" value="Aldehyde_DH_dom"/>
</dbReference>
<dbReference type="EC" id="1.2.1.16" evidence="4"/>
<evidence type="ECO:0000256" key="1">
    <source>
        <dbReference type="ARBA" id="ARBA00009986"/>
    </source>
</evidence>
<comment type="caution">
    <text evidence="4">The sequence shown here is derived from an EMBL/GenBank/DDBJ whole genome shotgun (WGS) entry which is preliminary data.</text>
</comment>
<evidence type="ECO:0000313" key="4">
    <source>
        <dbReference type="EMBL" id="NYE85266.1"/>
    </source>
</evidence>
<dbReference type="GO" id="GO:0009450">
    <property type="term" value="P:gamma-aminobutyric acid catabolic process"/>
    <property type="evidence" value="ECO:0007669"/>
    <property type="project" value="TreeGrafter"/>
</dbReference>
<evidence type="ECO:0000259" key="3">
    <source>
        <dbReference type="Pfam" id="PF00171"/>
    </source>
</evidence>
<dbReference type="Gene3D" id="3.40.309.10">
    <property type="entry name" value="Aldehyde Dehydrogenase, Chain A, domain 2"/>
    <property type="match status" value="1"/>
</dbReference>
<reference evidence="4 5" key="1">
    <citation type="submission" date="2020-07" db="EMBL/GenBank/DDBJ databases">
        <title>Genomic Encyclopedia of Type Strains, Phase IV (KMG-V): Genome sequencing to study the core and pangenomes of soil and plant-associated prokaryotes.</title>
        <authorList>
            <person name="Whitman W."/>
        </authorList>
    </citation>
    <scope>NUCLEOTIDE SEQUENCE [LARGE SCALE GENOMIC DNA]</scope>
    <source>
        <strain evidence="4 5">SAS40</strain>
    </source>
</reference>